<dbReference type="InterPro" id="IPR000792">
    <property type="entry name" value="Tscrpt_reg_LuxR_C"/>
</dbReference>
<evidence type="ECO:0000259" key="7">
    <source>
        <dbReference type="PROSITE" id="PS50110"/>
    </source>
</evidence>
<dbReference type="SUPFAM" id="SSF52172">
    <property type="entry name" value="CheY-like"/>
    <property type="match status" value="1"/>
</dbReference>
<keyword evidence="4" id="KW-0804">Transcription</keyword>
<dbReference type="SMART" id="SM00448">
    <property type="entry name" value="REC"/>
    <property type="match status" value="1"/>
</dbReference>
<name>A0A097IFB2_9CORY</name>
<dbReference type="RefSeq" id="WP_018022215.1">
    <property type="nucleotide sequence ID" value="NZ_AQUX01000006.1"/>
</dbReference>
<dbReference type="PANTHER" id="PTHR43214">
    <property type="entry name" value="TWO-COMPONENT RESPONSE REGULATOR"/>
    <property type="match status" value="1"/>
</dbReference>
<dbReference type="InterPro" id="IPR058245">
    <property type="entry name" value="NreC/VraR/RcsB-like_REC"/>
</dbReference>
<reference evidence="8 9" key="1">
    <citation type="submission" date="2013-09" db="EMBL/GenBank/DDBJ databases">
        <title>Complete genome sequence of Corynebacterium doosanense CAU 212(T) (=DSM 45436(T)), isolated from activated sludge.</title>
        <authorList>
            <person name="Schaffert L."/>
            <person name="Albersmeier A."/>
            <person name="Kalinowski J."/>
            <person name="Ruckert C."/>
        </authorList>
    </citation>
    <scope>NUCLEOTIDE SEQUENCE [LARGE SCALE GENOMIC DNA]</scope>
    <source>
        <strain evidence="8 9">CAU 212</strain>
    </source>
</reference>
<dbReference type="PROSITE" id="PS00622">
    <property type="entry name" value="HTH_LUXR_1"/>
    <property type="match status" value="1"/>
</dbReference>
<proteinExistence type="predicted"/>
<dbReference type="GO" id="GO:0003677">
    <property type="term" value="F:DNA binding"/>
    <property type="evidence" value="ECO:0007669"/>
    <property type="project" value="UniProtKB-KW"/>
</dbReference>
<evidence type="ECO:0000256" key="4">
    <source>
        <dbReference type="ARBA" id="ARBA00023163"/>
    </source>
</evidence>
<dbReference type="InterPro" id="IPR011006">
    <property type="entry name" value="CheY-like_superfamily"/>
</dbReference>
<sequence>MDEVIRLVIADDEALVRSGLRLLLDGTRGIRVVGEAADGAEAAEKARSLRADVALMDLRMPGTSGIEGALLIGGDSTVLMLTSFDSEGDVVAAFDAGAKGFLLKSAPPEQLVDAVLTAARGQAAMSEKVLGTLVSMAGRTVARDPGSPVGTLSDREFTVAALIAEGLSNEEIAERIFVALPTVKTLVSRIMKKLGATNRVQVAVAYLTSG</sequence>
<dbReference type="InterPro" id="IPR001789">
    <property type="entry name" value="Sig_transdc_resp-reg_receiver"/>
</dbReference>
<dbReference type="eggNOG" id="COG2197">
    <property type="taxonomic scope" value="Bacteria"/>
</dbReference>
<evidence type="ECO:0000259" key="6">
    <source>
        <dbReference type="PROSITE" id="PS50043"/>
    </source>
</evidence>
<dbReference type="PRINTS" id="PR00038">
    <property type="entry name" value="HTHLUXR"/>
</dbReference>
<dbReference type="SMART" id="SM00421">
    <property type="entry name" value="HTH_LUXR"/>
    <property type="match status" value="1"/>
</dbReference>
<evidence type="ECO:0000256" key="5">
    <source>
        <dbReference type="PROSITE-ProRule" id="PRU00169"/>
    </source>
</evidence>
<organism evidence="8 9">
    <name type="scientific">Corynebacterium doosanense CAU 212 = DSM 45436</name>
    <dbReference type="NCBI Taxonomy" id="558173"/>
    <lineage>
        <taxon>Bacteria</taxon>
        <taxon>Bacillati</taxon>
        <taxon>Actinomycetota</taxon>
        <taxon>Actinomycetes</taxon>
        <taxon>Mycobacteriales</taxon>
        <taxon>Corynebacteriaceae</taxon>
        <taxon>Corynebacterium</taxon>
    </lineage>
</organism>
<evidence type="ECO:0000256" key="1">
    <source>
        <dbReference type="ARBA" id="ARBA00022553"/>
    </source>
</evidence>
<dbReference type="AlphaFoldDB" id="A0A097IFB2"/>
<protein>
    <submittedName>
        <fullName evidence="8">LuxR family transcriptional regulator</fullName>
    </submittedName>
</protein>
<dbReference type="SUPFAM" id="SSF46894">
    <property type="entry name" value="C-terminal effector domain of the bipartite response regulators"/>
    <property type="match status" value="1"/>
</dbReference>
<dbReference type="Pfam" id="PF00196">
    <property type="entry name" value="GerE"/>
    <property type="match status" value="1"/>
</dbReference>
<dbReference type="PROSITE" id="PS50043">
    <property type="entry name" value="HTH_LUXR_2"/>
    <property type="match status" value="1"/>
</dbReference>
<evidence type="ECO:0000256" key="3">
    <source>
        <dbReference type="ARBA" id="ARBA00023125"/>
    </source>
</evidence>
<keyword evidence="9" id="KW-1185">Reference proteome</keyword>
<feature type="modified residue" description="4-aspartylphosphate" evidence="5">
    <location>
        <position position="57"/>
    </location>
</feature>
<keyword evidence="3" id="KW-0238">DNA-binding</keyword>
<dbReference type="Gene3D" id="3.40.50.2300">
    <property type="match status" value="1"/>
</dbReference>
<dbReference type="STRING" id="558173.CDOO_05800"/>
<keyword evidence="1 5" id="KW-0597">Phosphoprotein</keyword>
<dbReference type="CDD" id="cd17535">
    <property type="entry name" value="REC_NarL-like"/>
    <property type="match status" value="1"/>
</dbReference>
<gene>
    <name evidence="8" type="ORF">CDOO_05800</name>
</gene>
<dbReference type="HOGENOM" id="CLU_000445_90_10_11"/>
<dbReference type="InterPro" id="IPR039420">
    <property type="entry name" value="WalR-like"/>
</dbReference>
<dbReference type="CDD" id="cd06170">
    <property type="entry name" value="LuxR_C_like"/>
    <property type="match status" value="1"/>
</dbReference>
<dbReference type="Proteomes" id="UP000029914">
    <property type="component" value="Chromosome"/>
</dbReference>
<evidence type="ECO:0000313" key="9">
    <source>
        <dbReference type="Proteomes" id="UP000029914"/>
    </source>
</evidence>
<keyword evidence="2" id="KW-0805">Transcription regulation</keyword>
<dbReference type="PROSITE" id="PS50110">
    <property type="entry name" value="RESPONSE_REGULATORY"/>
    <property type="match status" value="1"/>
</dbReference>
<dbReference type="EMBL" id="CP006764">
    <property type="protein sequence ID" value="AIT60818.1"/>
    <property type="molecule type" value="Genomic_DNA"/>
</dbReference>
<feature type="domain" description="Response regulatory" evidence="7">
    <location>
        <begin position="6"/>
        <end position="119"/>
    </location>
</feature>
<evidence type="ECO:0000256" key="2">
    <source>
        <dbReference type="ARBA" id="ARBA00023015"/>
    </source>
</evidence>
<dbReference type="GO" id="GO:0006355">
    <property type="term" value="P:regulation of DNA-templated transcription"/>
    <property type="evidence" value="ECO:0007669"/>
    <property type="project" value="InterPro"/>
</dbReference>
<dbReference type="InterPro" id="IPR016032">
    <property type="entry name" value="Sig_transdc_resp-reg_C-effctor"/>
</dbReference>
<dbReference type="PANTHER" id="PTHR43214:SF24">
    <property type="entry name" value="TRANSCRIPTIONAL REGULATORY PROTEIN NARL-RELATED"/>
    <property type="match status" value="1"/>
</dbReference>
<accession>A0A097IFB2</accession>
<dbReference type="OrthoDB" id="9808843at2"/>
<evidence type="ECO:0000313" key="8">
    <source>
        <dbReference type="EMBL" id="AIT60818.1"/>
    </source>
</evidence>
<dbReference type="Pfam" id="PF00072">
    <property type="entry name" value="Response_reg"/>
    <property type="match status" value="1"/>
</dbReference>
<dbReference type="KEGG" id="cdo:CDOO_05800"/>
<dbReference type="GO" id="GO:0000160">
    <property type="term" value="P:phosphorelay signal transduction system"/>
    <property type="evidence" value="ECO:0007669"/>
    <property type="project" value="InterPro"/>
</dbReference>
<feature type="domain" description="HTH luxR-type" evidence="6">
    <location>
        <begin position="145"/>
        <end position="210"/>
    </location>
</feature>